<reference evidence="4" key="2">
    <citation type="journal article" date="2016" name="Int. J. Syst. Evol. Microbiol.">
        <title>Complete genome sequence and cell structure of Limnochorda pilosa, a Gram-negative spore-former within the phylum Firmicutes.</title>
        <authorList>
            <person name="Watanabe M."/>
            <person name="Kojima H."/>
            <person name="Fukui M."/>
        </authorList>
    </citation>
    <scope>NUCLEOTIDE SEQUENCE [LARGE SCALE GENOMIC DNA]</scope>
    <source>
        <strain evidence="4">HC45</strain>
    </source>
</reference>
<dbReference type="SUPFAM" id="SSF53807">
    <property type="entry name" value="Helical backbone' metal receptor"/>
    <property type="match status" value="1"/>
</dbReference>
<keyword evidence="1" id="KW-0175">Coiled coil</keyword>
<dbReference type="InterPro" id="IPR051030">
    <property type="entry name" value="Vitamin_B12-ABC_binding"/>
</dbReference>
<dbReference type="RefSeq" id="WP_068139254.1">
    <property type="nucleotide sequence ID" value="NZ_AP014924.1"/>
</dbReference>
<evidence type="ECO:0000259" key="2">
    <source>
        <dbReference type="PROSITE" id="PS50983"/>
    </source>
</evidence>
<dbReference type="EMBL" id="AP014924">
    <property type="protein sequence ID" value="BAS28623.1"/>
    <property type="molecule type" value="Genomic_DNA"/>
</dbReference>
<sequence length="309" mass="34217">MRICSLLPSAPELLCALGLQHSLVGVTHECDHPPEVRDLPAVTRSLIPAGATGAEIESLVRASIHEHRSLYRLDIERLEQLAPDLIVTQELCDVCAVNYDEVLEAARILRGPRRVISLEPMSLADVLAQLGILGRETDRVDEAKQVRQALDQRLETVRTRVQDAERGRPRVYCMEWLDPPWAAGHWVPEMVEAAGGQEVLGAATGPSKRIHWSDVAEARPDVVILAPCGFDLEGTLREASRIQWPAWWRGLPAVQAGQVYAVDASAYFSRPGPRVVDGVEILAQILHPEVFGCSREGLDWRQVAQDLLH</sequence>
<dbReference type="Pfam" id="PF01497">
    <property type="entry name" value="Peripla_BP_2"/>
    <property type="match status" value="1"/>
</dbReference>
<dbReference type="AlphaFoldDB" id="A0A0K2SNB5"/>
<accession>A0A0K2SNB5</accession>
<dbReference type="CDD" id="cd01144">
    <property type="entry name" value="BtuF"/>
    <property type="match status" value="1"/>
</dbReference>
<protein>
    <submittedName>
        <fullName evidence="3">ABC transporter substrate-binding protein</fullName>
    </submittedName>
</protein>
<dbReference type="STRING" id="1555112.LIP_2794"/>
<dbReference type="OrthoDB" id="9787772at2"/>
<dbReference type="PROSITE" id="PS50983">
    <property type="entry name" value="FE_B12_PBP"/>
    <property type="match status" value="1"/>
</dbReference>
<gene>
    <name evidence="3" type="ORF">LIP_2794</name>
</gene>
<dbReference type="Proteomes" id="UP000065807">
    <property type="component" value="Chromosome"/>
</dbReference>
<feature type="coiled-coil region" evidence="1">
    <location>
        <begin position="140"/>
        <end position="167"/>
    </location>
</feature>
<dbReference type="Gene3D" id="3.40.50.1980">
    <property type="entry name" value="Nitrogenase molybdenum iron protein domain"/>
    <property type="match status" value="2"/>
</dbReference>
<evidence type="ECO:0000313" key="3">
    <source>
        <dbReference type="EMBL" id="BAS28623.1"/>
    </source>
</evidence>
<dbReference type="PANTHER" id="PTHR42860">
    <property type="entry name" value="VITAMIN B12-BINDING PROTEIN"/>
    <property type="match status" value="1"/>
</dbReference>
<proteinExistence type="predicted"/>
<reference evidence="4" key="1">
    <citation type="submission" date="2015-07" db="EMBL/GenBank/DDBJ databases">
        <title>Complete genome sequence and phylogenetic analysis of Limnochorda pilosa.</title>
        <authorList>
            <person name="Watanabe M."/>
            <person name="Kojima H."/>
            <person name="Fukui M."/>
        </authorList>
    </citation>
    <scope>NUCLEOTIDE SEQUENCE [LARGE SCALE GENOMIC DNA]</scope>
    <source>
        <strain evidence="4">HC45</strain>
    </source>
</reference>
<dbReference type="InterPro" id="IPR002491">
    <property type="entry name" value="ABC_transptr_periplasmic_BD"/>
</dbReference>
<dbReference type="PANTHER" id="PTHR42860:SF1">
    <property type="entry name" value="VITAMIN B12-BINDING PROTEIN"/>
    <property type="match status" value="1"/>
</dbReference>
<evidence type="ECO:0000256" key="1">
    <source>
        <dbReference type="SAM" id="Coils"/>
    </source>
</evidence>
<keyword evidence="4" id="KW-1185">Reference proteome</keyword>
<evidence type="ECO:0000313" key="4">
    <source>
        <dbReference type="Proteomes" id="UP000065807"/>
    </source>
</evidence>
<organism evidence="3 4">
    <name type="scientific">Limnochorda pilosa</name>
    <dbReference type="NCBI Taxonomy" id="1555112"/>
    <lineage>
        <taxon>Bacteria</taxon>
        <taxon>Bacillati</taxon>
        <taxon>Bacillota</taxon>
        <taxon>Limnochordia</taxon>
        <taxon>Limnochordales</taxon>
        <taxon>Limnochordaceae</taxon>
        <taxon>Limnochorda</taxon>
    </lineage>
</organism>
<name>A0A0K2SNB5_LIMPI</name>
<feature type="domain" description="Fe/B12 periplasmic-binding" evidence="2">
    <location>
        <begin position="2"/>
        <end position="290"/>
    </location>
</feature>
<dbReference type="KEGG" id="lpil:LIP_2794"/>